<gene>
    <name evidence="2" type="ORF">HMPREF0372_02813</name>
</gene>
<reference evidence="2 3" key="1">
    <citation type="submission" date="2011-08" db="EMBL/GenBank/DDBJ databases">
        <authorList>
            <person name="Weinstock G."/>
            <person name="Sodergren E."/>
            <person name="Clifton S."/>
            <person name="Fulton L."/>
            <person name="Fulton B."/>
            <person name="Courtney L."/>
            <person name="Fronick C."/>
            <person name="Harrison M."/>
            <person name="Strong C."/>
            <person name="Farmer C."/>
            <person name="Delahaunty K."/>
            <person name="Markovic C."/>
            <person name="Hall O."/>
            <person name="Minx P."/>
            <person name="Tomlinson C."/>
            <person name="Mitreva M."/>
            <person name="Hou S."/>
            <person name="Chen J."/>
            <person name="Wollam A."/>
            <person name="Pepin K.H."/>
            <person name="Johnson M."/>
            <person name="Bhonagiri V."/>
            <person name="Zhang X."/>
            <person name="Suruliraj S."/>
            <person name="Warren W."/>
            <person name="Chinwalla A."/>
            <person name="Mardis E.R."/>
            <person name="Wilson R.K."/>
        </authorList>
    </citation>
    <scope>NUCLEOTIDE SEQUENCE [LARGE SCALE GENOMIC DNA]</scope>
    <source>
        <strain evidence="2 3">ATCC 29863</strain>
    </source>
</reference>
<keyword evidence="1" id="KW-0732">Signal</keyword>
<evidence type="ECO:0000313" key="2">
    <source>
        <dbReference type="EMBL" id="EHM43911.1"/>
    </source>
</evidence>
<sequence length="55" mass="5804">MKSRAAARLFLWRGAHSPAVAPCAALCPLFQEGVASVHLPPFWGLAAALCGPFLK</sequence>
<comment type="caution">
    <text evidence="2">The sequence shown here is derived from an EMBL/GenBank/DDBJ whole genome shotgun (WGS) entry which is preliminary data.</text>
</comment>
<organism evidence="2 3">
    <name type="scientific">Flavonifractor plautii ATCC 29863</name>
    <dbReference type="NCBI Taxonomy" id="411475"/>
    <lineage>
        <taxon>Bacteria</taxon>
        <taxon>Bacillati</taxon>
        <taxon>Bacillota</taxon>
        <taxon>Clostridia</taxon>
        <taxon>Eubacteriales</taxon>
        <taxon>Oscillospiraceae</taxon>
        <taxon>Flavonifractor</taxon>
    </lineage>
</organism>
<dbReference type="AlphaFoldDB" id="G9YTF3"/>
<proteinExistence type="predicted"/>
<feature type="signal peptide" evidence="1">
    <location>
        <begin position="1"/>
        <end position="21"/>
    </location>
</feature>
<evidence type="ECO:0000256" key="1">
    <source>
        <dbReference type="SAM" id="SignalP"/>
    </source>
</evidence>
<protein>
    <submittedName>
        <fullName evidence="2">Uncharacterized protein</fullName>
    </submittedName>
</protein>
<feature type="chain" id="PRO_5003529431" evidence="1">
    <location>
        <begin position="22"/>
        <end position="55"/>
    </location>
</feature>
<name>G9YTF3_FLAPL</name>
<dbReference type="HOGENOM" id="CLU_3025633_0_0_9"/>
<evidence type="ECO:0000313" key="3">
    <source>
        <dbReference type="Proteomes" id="UP000004459"/>
    </source>
</evidence>
<dbReference type="EMBL" id="AGCK01000233">
    <property type="protein sequence ID" value="EHM43911.1"/>
    <property type="molecule type" value="Genomic_DNA"/>
</dbReference>
<accession>G9YTF3</accession>
<dbReference type="Proteomes" id="UP000004459">
    <property type="component" value="Unassembled WGS sequence"/>
</dbReference>